<name>A0AA36IGN4_9DINO</name>
<dbReference type="Proteomes" id="UP001178507">
    <property type="component" value="Unassembled WGS sequence"/>
</dbReference>
<protein>
    <submittedName>
        <fullName evidence="1">Uncharacterized protein</fullName>
    </submittedName>
</protein>
<evidence type="ECO:0000313" key="1">
    <source>
        <dbReference type="EMBL" id="CAJ1386366.1"/>
    </source>
</evidence>
<comment type="caution">
    <text evidence="1">The sequence shown here is derived from an EMBL/GenBank/DDBJ whole genome shotgun (WGS) entry which is preliminary data.</text>
</comment>
<evidence type="ECO:0000313" key="2">
    <source>
        <dbReference type="Proteomes" id="UP001178507"/>
    </source>
</evidence>
<proteinExistence type="predicted"/>
<dbReference type="EMBL" id="CAUJNA010001358">
    <property type="protein sequence ID" value="CAJ1386366.1"/>
    <property type="molecule type" value="Genomic_DNA"/>
</dbReference>
<organism evidence="1 2">
    <name type="scientific">Effrenium voratum</name>
    <dbReference type="NCBI Taxonomy" id="2562239"/>
    <lineage>
        <taxon>Eukaryota</taxon>
        <taxon>Sar</taxon>
        <taxon>Alveolata</taxon>
        <taxon>Dinophyceae</taxon>
        <taxon>Suessiales</taxon>
        <taxon>Symbiodiniaceae</taxon>
        <taxon>Effrenium</taxon>
    </lineage>
</organism>
<gene>
    <name evidence="1" type="ORF">EVOR1521_LOCUS12731</name>
</gene>
<reference evidence="1" key="1">
    <citation type="submission" date="2023-08" db="EMBL/GenBank/DDBJ databases">
        <authorList>
            <person name="Chen Y."/>
            <person name="Shah S."/>
            <person name="Dougan E. K."/>
            <person name="Thang M."/>
            <person name="Chan C."/>
        </authorList>
    </citation>
    <scope>NUCLEOTIDE SEQUENCE</scope>
</reference>
<dbReference type="AlphaFoldDB" id="A0AA36IGN4"/>
<accession>A0AA36IGN4</accession>
<sequence length="214" mass="23211">MTEDEEVLVINAWHRLEAVTIDDPSPEAISQEQLLWCETLRALSETPPCAEASVPAARVILADEGVASYEELLDSPSEEGSGVPKEDAARLASLAFLRQYASRAILEEELLPRLLPTGRGTVRVFSAELADSEGGASPLQGLQPPRPKTLDDLFCEEPDFRKPSHFATGIDENFPGGHEDPLLGYDLTSVLLLGEESGFLLAFHCLQAKDPCAV</sequence>
<keyword evidence="2" id="KW-1185">Reference proteome</keyword>